<dbReference type="PROSITE" id="PS51898">
    <property type="entry name" value="TYR_RECOMBINASE"/>
    <property type="match status" value="1"/>
</dbReference>
<dbReference type="SUPFAM" id="SSF56349">
    <property type="entry name" value="DNA breaking-rejoining enzymes"/>
    <property type="match status" value="1"/>
</dbReference>
<dbReference type="InterPro" id="IPR013762">
    <property type="entry name" value="Integrase-like_cat_sf"/>
</dbReference>
<name>A0ABX6YPE9_9RHOB</name>
<evidence type="ECO:0000313" key="3">
    <source>
        <dbReference type="EMBL" id="QPZ89694.1"/>
    </source>
</evidence>
<dbReference type="Pfam" id="PF00589">
    <property type="entry name" value="Phage_integrase"/>
    <property type="match status" value="1"/>
</dbReference>
<dbReference type="Gene3D" id="1.10.443.10">
    <property type="entry name" value="Intergrase catalytic core"/>
    <property type="match status" value="1"/>
</dbReference>
<evidence type="ECO:0000256" key="1">
    <source>
        <dbReference type="ARBA" id="ARBA00023172"/>
    </source>
</evidence>
<accession>A0ABX6YPE9</accession>
<evidence type="ECO:0000313" key="4">
    <source>
        <dbReference type="Proteomes" id="UP000192422"/>
    </source>
</evidence>
<protein>
    <submittedName>
        <fullName evidence="3">Tyrosine-type recombinase/integrase</fullName>
    </submittedName>
</protein>
<dbReference type="Proteomes" id="UP000192422">
    <property type="component" value="Chromosome"/>
</dbReference>
<dbReference type="EMBL" id="CP053562">
    <property type="protein sequence ID" value="QPZ89694.1"/>
    <property type="molecule type" value="Genomic_DNA"/>
</dbReference>
<feature type="domain" description="Tyr recombinase" evidence="2">
    <location>
        <begin position="139"/>
        <end position="337"/>
    </location>
</feature>
<reference evidence="3 4" key="1">
    <citation type="submission" date="2020-05" db="EMBL/GenBank/DDBJ databases">
        <title>Thioclava electrotropha strain Elox9 finished genome.</title>
        <authorList>
            <person name="Rowe A.R."/>
            <person name="Wilbanks E.G."/>
        </authorList>
    </citation>
    <scope>NUCLEOTIDE SEQUENCE [LARGE SCALE GENOMIC DNA]</scope>
    <source>
        <strain evidence="3 4">Elox9</strain>
    </source>
</reference>
<sequence>MSLILPIEDWPEADRVMWATLRAQGGPLDDHGALAHLRASSLETLGIRYGRWLGWLSRTERDALRLPPAERASLPRLQAWLADLAHTAPMTRLMFVDGVIRVLSAAAPDADWVMHRRLRGALKLEAGRGEPTRKRGRIVSTRVLLEAGLHHAGPLADAAETPLEAMKRRRDGTMIALLALMPMRRRSFCELTLGQSVLVMNDEITISLSEEMTKTGVAWEASVPWQVEPVLRRYIEDVRPYLMARGNQDHARLWVGKKGEIPEENYLGSRIGDLTLQLTGKRIPPHFFRDAAATTLARLSPDAARLIRPVLAHSGFKTAERHYIHAQTIEAGRDYAALVKSLKGGKS</sequence>
<dbReference type="RefSeq" id="WP_083079112.1">
    <property type="nucleotide sequence ID" value="NZ_CP053562.1"/>
</dbReference>
<evidence type="ECO:0000259" key="2">
    <source>
        <dbReference type="PROSITE" id="PS51898"/>
    </source>
</evidence>
<gene>
    <name evidence="3" type="ORF">AKL02_001535</name>
</gene>
<keyword evidence="1" id="KW-0233">DNA recombination</keyword>
<keyword evidence="4" id="KW-1185">Reference proteome</keyword>
<organism evidence="3 4">
    <name type="scientific">Thioclava electrotropha</name>
    <dbReference type="NCBI Taxonomy" id="1549850"/>
    <lineage>
        <taxon>Bacteria</taxon>
        <taxon>Pseudomonadati</taxon>
        <taxon>Pseudomonadota</taxon>
        <taxon>Alphaproteobacteria</taxon>
        <taxon>Rhodobacterales</taxon>
        <taxon>Paracoccaceae</taxon>
        <taxon>Thioclava</taxon>
    </lineage>
</organism>
<dbReference type="InterPro" id="IPR011010">
    <property type="entry name" value="DNA_brk_join_enz"/>
</dbReference>
<dbReference type="InterPro" id="IPR002104">
    <property type="entry name" value="Integrase_catalytic"/>
</dbReference>
<proteinExistence type="predicted"/>